<comment type="subcellular location">
    <subcellularLocation>
        <location evidence="1">Secreted</location>
    </subcellularLocation>
</comment>
<dbReference type="eggNOG" id="ENOG502SBZT">
    <property type="taxonomic scope" value="Eukaryota"/>
</dbReference>
<dbReference type="InterPro" id="IPR050822">
    <property type="entry name" value="Cerebellin_Synaptic_Org"/>
</dbReference>
<evidence type="ECO:0000259" key="5">
    <source>
        <dbReference type="PROSITE" id="PS50871"/>
    </source>
</evidence>
<keyword evidence="4" id="KW-0175">Coiled coil</keyword>
<protein>
    <recommendedName>
        <fullName evidence="5">C1q domain-containing protein</fullName>
    </recommendedName>
</protein>
<dbReference type="PROSITE" id="PS50871">
    <property type="entry name" value="C1Q"/>
    <property type="match status" value="1"/>
</dbReference>
<dbReference type="InParanoid" id="E9HD81"/>
<dbReference type="AlphaFoldDB" id="E9HD81"/>
<evidence type="ECO:0000256" key="2">
    <source>
        <dbReference type="ARBA" id="ARBA00022525"/>
    </source>
</evidence>
<dbReference type="EMBL" id="GL732622">
    <property type="protein sequence ID" value="EFX70318.1"/>
    <property type="molecule type" value="Genomic_DNA"/>
</dbReference>
<accession>E9HD81</accession>
<feature type="domain" description="C1q" evidence="5">
    <location>
        <begin position="546"/>
        <end position="697"/>
    </location>
</feature>
<organism evidence="6 7">
    <name type="scientific">Daphnia pulex</name>
    <name type="common">Water flea</name>
    <dbReference type="NCBI Taxonomy" id="6669"/>
    <lineage>
        <taxon>Eukaryota</taxon>
        <taxon>Metazoa</taxon>
        <taxon>Ecdysozoa</taxon>
        <taxon>Arthropoda</taxon>
        <taxon>Crustacea</taxon>
        <taxon>Branchiopoda</taxon>
        <taxon>Diplostraca</taxon>
        <taxon>Cladocera</taxon>
        <taxon>Anomopoda</taxon>
        <taxon>Daphniidae</taxon>
        <taxon>Daphnia</taxon>
    </lineage>
</organism>
<dbReference type="InterPro" id="IPR001073">
    <property type="entry name" value="C1q_dom"/>
</dbReference>
<dbReference type="Pfam" id="PF00386">
    <property type="entry name" value="C1q"/>
    <property type="match status" value="1"/>
</dbReference>
<dbReference type="GO" id="GO:0005615">
    <property type="term" value="C:extracellular space"/>
    <property type="evidence" value="ECO:0000318"/>
    <property type="project" value="GO_Central"/>
</dbReference>
<dbReference type="PANTHER" id="PTHR22923">
    <property type="entry name" value="CEREBELLIN-RELATED"/>
    <property type="match status" value="1"/>
</dbReference>
<name>E9HD81_DAPPU</name>
<evidence type="ECO:0000256" key="4">
    <source>
        <dbReference type="SAM" id="Coils"/>
    </source>
</evidence>
<dbReference type="SUPFAM" id="SSF49842">
    <property type="entry name" value="TNF-like"/>
    <property type="match status" value="1"/>
</dbReference>
<evidence type="ECO:0000313" key="6">
    <source>
        <dbReference type="EMBL" id="EFX70318.1"/>
    </source>
</evidence>
<dbReference type="PANTHER" id="PTHR22923:SF62">
    <property type="entry name" value="CVP18"/>
    <property type="match status" value="1"/>
</dbReference>
<dbReference type="KEGG" id="dpx:DAPPUDRAFT_257272"/>
<keyword evidence="3" id="KW-0732">Signal</keyword>
<feature type="coiled-coil region" evidence="4">
    <location>
        <begin position="404"/>
        <end position="466"/>
    </location>
</feature>
<evidence type="ECO:0000313" key="7">
    <source>
        <dbReference type="Proteomes" id="UP000000305"/>
    </source>
</evidence>
<dbReference type="OrthoDB" id="8044756at2759"/>
<keyword evidence="7" id="KW-1185">Reference proteome</keyword>
<gene>
    <name evidence="6" type="ORF">DAPPUDRAFT_257272</name>
</gene>
<dbReference type="Proteomes" id="UP000000305">
    <property type="component" value="Unassembled WGS sequence"/>
</dbReference>
<evidence type="ECO:0000256" key="1">
    <source>
        <dbReference type="ARBA" id="ARBA00004613"/>
    </source>
</evidence>
<dbReference type="InterPro" id="IPR008983">
    <property type="entry name" value="Tumour_necrosis_fac-like_dom"/>
</dbReference>
<keyword evidence="2" id="KW-0964">Secreted</keyword>
<dbReference type="PhylomeDB" id="E9HD81"/>
<sequence length="699" mass="80424">MYEHTNNHKATASDKKYFYSPIALLDHKTAVMWTNYDRSKILKLSLSCYEQKVCDRLANEMRSDPEQFDHFKLLYSLSSQTSQTKQTTITIDSITSGKMVTTLLQKFKHEKEVFLPANDERKMLAEMATNIRMDTFDDYEVVSPDSEFQILNILKDLLVTSRTTIKEQCDKMWDSVFWNEDNYRPDKTTKTLNEIIKKLDTETQKKLADMFKEEDRQSEIMEILTSSNKDAEEKFLPVNQPLNAHGNEMTIESMDEEQFSRHQIEKCQPANKDEDQQSQKFKERIQHNYDPNNWADVDKISSKIAGKMANDSVSSRSIDILKEEVKRLLQESRDHVQWDGEKFVPKLLQLTSISLRKLRDSQSFQDKVHDRNILVRYTNAELSSSIKFKDHAESIATDERNNLKDELTANLQRLSHELKTAEDNLRKELRETSSDKASAGELNNLRDELRATSNKLETTIANLASARSELSGTKSIIADLTTKLNDSRGEIVGIGEMPTSCEDLQRIGHKLSGFFLVKGSMKMEAVYCNFNTDGYARQELIGYADVKSTPVYFYVQRKAHYETHWFTAMHTPITYELTQVNEGNAMDLPSGKFTAPRPGIYFFSFTALVRFPSSFLLVRFGVGLYLNVNRIGLAFVEEYYTADGQNDQVTIQSTLKLKTGDQVWVQIDTMSWGVALTDYDDQYTHFTGFMLEEEIVASS</sequence>
<evidence type="ECO:0000256" key="3">
    <source>
        <dbReference type="ARBA" id="ARBA00022729"/>
    </source>
</evidence>
<dbReference type="Gene3D" id="2.60.120.40">
    <property type="match status" value="1"/>
</dbReference>
<reference evidence="6 7" key="1">
    <citation type="journal article" date="2011" name="Science">
        <title>The ecoresponsive genome of Daphnia pulex.</title>
        <authorList>
            <person name="Colbourne J.K."/>
            <person name="Pfrender M.E."/>
            <person name="Gilbert D."/>
            <person name="Thomas W.K."/>
            <person name="Tucker A."/>
            <person name="Oakley T.H."/>
            <person name="Tokishita S."/>
            <person name="Aerts A."/>
            <person name="Arnold G.J."/>
            <person name="Basu M.K."/>
            <person name="Bauer D.J."/>
            <person name="Caceres C.E."/>
            <person name="Carmel L."/>
            <person name="Casola C."/>
            <person name="Choi J.H."/>
            <person name="Detter J.C."/>
            <person name="Dong Q."/>
            <person name="Dusheyko S."/>
            <person name="Eads B.D."/>
            <person name="Frohlich T."/>
            <person name="Geiler-Samerotte K.A."/>
            <person name="Gerlach D."/>
            <person name="Hatcher P."/>
            <person name="Jogdeo S."/>
            <person name="Krijgsveld J."/>
            <person name="Kriventseva E.V."/>
            <person name="Kultz D."/>
            <person name="Laforsch C."/>
            <person name="Lindquist E."/>
            <person name="Lopez J."/>
            <person name="Manak J.R."/>
            <person name="Muller J."/>
            <person name="Pangilinan J."/>
            <person name="Patwardhan R.P."/>
            <person name="Pitluck S."/>
            <person name="Pritham E.J."/>
            <person name="Rechtsteiner A."/>
            <person name="Rho M."/>
            <person name="Rogozin I.B."/>
            <person name="Sakarya O."/>
            <person name="Salamov A."/>
            <person name="Schaack S."/>
            <person name="Shapiro H."/>
            <person name="Shiga Y."/>
            <person name="Skalitzky C."/>
            <person name="Smith Z."/>
            <person name="Souvorov A."/>
            <person name="Sung W."/>
            <person name="Tang Z."/>
            <person name="Tsuchiya D."/>
            <person name="Tu H."/>
            <person name="Vos H."/>
            <person name="Wang M."/>
            <person name="Wolf Y.I."/>
            <person name="Yamagata H."/>
            <person name="Yamada T."/>
            <person name="Ye Y."/>
            <person name="Shaw J.R."/>
            <person name="Andrews J."/>
            <person name="Crease T.J."/>
            <person name="Tang H."/>
            <person name="Lucas S.M."/>
            <person name="Robertson H.M."/>
            <person name="Bork P."/>
            <person name="Koonin E.V."/>
            <person name="Zdobnov E.M."/>
            <person name="Grigoriev I.V."/>
            <person name="Lynch M."/>
            <person name="Boore J.L."/>
        </authorList>
    </citation>
    <scope>NUCLEOTIDE SEQUENCE [LARGE SCALE GENOMIC DNA]</scope>
</reference>
<dbReference type="HOGENOM" id="CLU_020234_0_0_1"/>
<dbReference type="SMART" id="SM00110">
    <property type="entry name" value="C1Q"/>
    <property type="match status" value="1"/>
</dbReference>
<proteinExistence type="predicted"/>